<organism evidence="4 5">
    <name type="scientific">Nesidiocoris tenuis</name>
    <dbReference type="NCBI Taxonomy" id="355587"/>
    <lineage>
        <taxon>Eukaryota</taxon>
        <taxon>Metazoa</taxon>
        <taxon>Ecdysozoa</taxon>
        <taxon>Arthropoda</taxon>
        <taxon>Hexapoda</taxon>
        <taxon>Insecta</taxon>
        <taxon>Pterygota</taxon>
        <taxon>Neoptera</taxon>
        <taxon>Paraneoptera</taxon>
        <taxon>Hemiptera</taxon>
        <taxon>Heteroptera</taxon>
        <taxon>Panheteroptera</taxon>
        <taxon>Cimicomorpha</taxon>
        <taxon>Miridae</taxon>
        <taxon>Dicyphina</taxon>
        <taxon>Nesidiocoris</taxon>
    </lineage>
</organism>
<proteinExistence type="predicted"/>
<dbReference type="InterPro" id="IPR039353">
    <property type="entry name" value="TF_Adf1"/>
</dbReference>
<dbReference type="InterPro" id="IPR004210">
    <property type="entry name" value="BESS_motif"/>
</dbReference>
<protein>
    <recommendedName>
        <fullName evidence="6">MADF domain-containing protein</fullName>
    </recommendedName>
</protein>
<dbReference type="Proteomes" id="UP001307889">
    <property type="component" value="Chromosome 12"/>
</dbReference>
<evidence type="ECO:0000313" key="4">
    <source>
        <dbReference type="EMBL" id="BET00906.1"/>
    </source>
</evidence>
<evidence type="ECO:0000259" key="2">
    <source>
        <dbReference type="PROSITE" id="PS51029"/>
    </source>
</evidence>
<name>A0ABN7BCI5_9HEMI</name>
<dbReference type="PROSITE" id="PS51031">
    <property type="entry name" value="BESS"/>
    <property type="match status" value="1"/>
</dbReference>
<gene>
    <name evidence="4" type="ORF">NTJ_13722</name>
</gene>
<evidence type="ECO:0008006" key="6">
    <source>
        <dbReference type="Google" id="ProtNLM"/>
    </source>
</evidence>
<dbReference type="PANTHER" id="PTHR12243:SF67">
    <property type="entry name" value="COREPRESSOR OF PANGOLIN, ISOFORM A-RELATED"/>
    <property type="match status" value="1"/>
</dbReference>
<dbReference type="EMBL" id="AP028920">
    <property type="protein sequence ID" value="BET00906.1"/>
    <property type="molecule type" value="Genomic_DNA"/>
</dbReference>
<dbReference type="Pfam" id="PF02944">
    <property type="entry name" value="BESS"/>
    <property type="match status" value="1"/>
</dbReference>
<keyword evidence="1" id="KW-0539">Nucleus</keyword>
<dbReference type="InterPro" id="IPR006578">
    <property type="entry name" value="MADF-dom"/>
</dbReference>
<dbReference type="Pfam" id="PF10545">
    <property type="entry name" value="MADF_DNA_bdg"/>
    <property type="match status" value="1"/>
</dbReference>
<dbReference type="SMART" id="SM00595">
    <property type="entry name" value="MADF"/>
    <property type="match status" value="1"/>
</dbReference>
<sequence length="298" mass="34442">MHSLNLVKQERTADGLSASSMVVNSGQLIDLVYARDPLWNPKNGYYHNREMKNFLWNEIATELGVTRETVRTKWSCLRDSFRRELKKRNDSAYFTKGQWPFFERMLFLTSAKDSTNDTELYGEAIGSDQDFSSTIPVKPEIVMSTTSCTMGDSTRELPSTSGQVCVDNEMPIKEEPNIPTTTYQPQLLQLLSSLPDPQPENLQFTSPQKQHIYARNIKKERRKLKRIRRKMKRDKEKDDDYYFARSLVSSMRKVTGKNKIKMRIALMDTINSFQSQWTNIDETICDNSNSTNCAKVST</sequence>
<evidence type="ECO:0000256" key="1">
    <source>
        <dbReference type="PROSITE-ProRule" id="PRU00371"/>
    </source>
</evidence>
<dbReference type="PROSITE" id="PS51029">
    <property type="entry name" value="MADF"/>
    <property type="match status" value="1"/>
</dbReference>
<comment type="subcellular location">
    <subcellularLocation>
        <location evidence="1">Nucleus</location>
    </subcellularLocation>
</comment>
<feature type="domain" description="MADF" evidence="2">
    <location>
        <begin position="27"/>
        <end position="113"/>
    </location>
</feature>
<evidence type="ECO:0000259" key="3">
    <source>
        <dbReference type="PROSITE" id="PS51031"/>
    </source>
</evidence>
<reference evidence="4 5" key="1">
    <citation type="submission" date="2023-09" db="EMBL/GenBank/DDBJ databases">
        <title>Nesidiocoris tenuis whole genome shotgun sequence.</title>
        <authorList>
            <person name="Shibata T."/>
            <person name="Shimoda M."/>
            <person name="Kobayashi T."/>
            <person name="Uehara T."/>
        </authorList>
    </citation>
    <scope>NUCLEOTIDE SEQUENCE [LARGE SCALE GENOMIC DNA]</scope>
    <source>
        <strain evidence="4 5">Japan</strain>
    </source>
</reference>
<dbReference type="PANTHER" id="PTHR12243">
    <property type="entry name" value="MADF DOMAIN TRANSCRIPTION FACTOR"/>
    <property type="match status" value="1"/>
</dbReference>
<evidence type="ECO:0000313" key="5">
    <source>
        <dbReference type="Proteomes" id="UP001307889"/>
    </source>
</evidence>
<keyword evidence="5" id="KW-1185">Reference proteome</keyword>
<accession>A0ABN7BCI5</accession>
<feature type="domain" description="BESS" evidence="3">
    <location>
        <begin position="237"/>
        <end position="276"/>
    </location>
</feature>